<dbReference type="GO" id="GO:0001682">
    <property type="term" value="P:tRNA 5'-leader removal"/>
    <property type="evidence" value="ECO:0007669"/>
    <property type="project" value="UniProtKB-UniRule"/>
</dbReference>
<evidence type="ECO:0000256" key="8">
    <source>
        <dbReference type="NCBIfam" id="TIGR00188"/>
    </source>
</evidence>
<dbReference type="GO" id="GO:0030677">
    <property type="term" value="C:ribonuclease P complex"/>
    <property type="evidence" value="ECO:0007669"/>
    <property type="project" value="TreeGrafter"/>
</dbReference>
<dbReference type="InterPro" id="IPR000100">
    <property type="entry name" value="RNase_P"/>
</dbReference>
<dbReference type="HAMAP" id="MF_00227">
    <property type="entry name" value="RNase_P"/>
    <property type="match status" value="1"/>
</dbReference>
<dbReference type="InterPro" id="IPR014721">
    <property type="entry name" value="Ribsml_uS5_D2-typ_fold_subgr"/>
</dbReference>
<evidence type="ECO:0000256" key="6">
    <source>
        <dbReference type="ARBA" id="ARBA00022884"/>
    </source>
</evidence>
<proteinExistence type="inferred from homology"/>
<dbReference type="Pfam" id="PF00825">
    <property type="entry name" value="Ribonuclease_P"/>
    <property type="match status" value="1"/>
</dbReference>
<dbReference type="GO" id="GO:0004526">
    <property type="term" value="F:ribonuclease P activity"/>
    <property type="evidence" value="ECO:0007669"/>
    <property type="project" value="UniProtKB-UniRule"/>
</dbReference>
<dbReference type="InterPro" id="IPR020568">
    <property type="entry name" value="Ribosomal_Su5_D2-typ_SF"/>
</dbReference>
<dbReference type="EMBL" id="MFSS01000100">
    <property type="protein sequence ID" value="OGI42090.1"/>
    <property type="molecule type" value="Genomic_DNA"/>
</dbReference>
<evidence type="ECO:0000256" key="3">
    <source>
        <dbReference type="ARBA" id="ARBA00022722"/>
    </source>
</evidence>
<comment type="caution">
    <text evidence="9">The sequence shown here is derived from an EMBL/GenBank/DDBJ whole genome shotgun (WGS) entry which is preliminary data.</text>
</comment>
<evidence type="ECO:0000256" key="7">
    <source>
        <dbReference type="HAMAP-Rule" id="MF_00227"/>
    </source>
</evidence>
<keyword evidence="2 7" id="KW-0819">tRNA processing</keyword>
<comment type="similarity">
    <text evidence="7">Belongs to the RnpA family.</text>
</comment>
<evidence type="ECO:0000313" key="9">
    <source>
        <dbReference type="EMBL" id="OGI42090.1"/>
    </source>
</evidence>
<gene>
    <name evidence="7" type="primary">rnpA</name>
    <name evidence="9" type="ORF">A2150_08035</name>
</gene>
<dbReference type="InterPro" id="IPR020539">
    <property type="entry name" value="RNase_P_CS"/>
</dbReference>
<dbReference type="PROSITE" id="PS00648">
    <property type="entry name" value="RIBONUCLEASE_P"/>
    <property type="match status" value="1"/>
</dbReference>
<evidence type="ECO:0000313" key="10">
    <source>
        <dbReference type="Proteomes" id="UP000177925"/>
    </source>
</evidence>
<protein>
    <recommendedName>
        <fullName evidence="7 8">Ribonuclease P protein component</fullName>
        <shortName evidence="7">RNase P protein</shortName>
        <shortName evidence="7">RNaseP protein</shortName>
        <ecNumber evidence="7 8">3.1.26.5</ecNumber>
    </recommendedName>
    <alternativeName>
        <fullName evidence="7">Protein C5</fullName>
    </alternativeName>
</protein>
<reference evidence="9 10" key="1">
    <citation type="journal article" date="2016" name="Nat. Commun.">
        <title>Thousands of microbial genomes shed light on interconnected biogeochemical processes in an aquifer system.</title>
        <authorList>
            <person name="Anantharaman K."/>
            <person name="Brown C.T."/>
            <person name="Hug L.A."/>
            <person name="Sharon I."/>
            <person name="Castelle C.J."/>
            <person name="Probst A.J."/>
            <person name="Thomas B.C."/>
            <person name="Singh A."/>
            <person name="Wilkins M.J."/>
            <person name="Karaoz U."/>
            <person name="Brodie E.L."/>
            <person name="Williams K.H."/>
            <person name="Hubbard S.S."/>
            <person name="Banfield J.F."/>
        </authorList>
    </citation>
    <scope>NUCLEOTIDE SEQUENCE [LARGE SCALE GENOMIC DNA]</scope>
</reference>
<dbReference type="PANTHER" id="PTHR33992:SF1">
    <property type="entry name" value="RIBONUCLEASE P PROTEIN COMPONENT"/>
    <property type="match status" value="1"/>
</dbReference>
<keyword evidence="3 7" id="KW-0540">Nuclease</keyword>
<name>A0A1F6TAE3_9PROT</name>
<dbReference type="STRING" id="1817758.A2150_08035"/>
<organism evidence="9 10">
    <name type="scientific">Candidatus Muproteobacteria bacterium RBG_16_64_11</name>
    <dbReference type="NCBI Taxonomy" id="1817758"/>
    <lineage>
        <taxon>Bacteria</taxon>
        <taxon>Pseudomonadati</taxon>
        <taxon>Pseudomonadota</taxon>
        <taxon>Candidatus Muproteobacteria</taxon>
    </lineage>
</organism>
<dbReference type="AlphaFoldDB" id="A0A1F6TAE3"/>
<keyword evidence="5 7" id="KW-0378">Hydrolase</keyword>
<comment type="catalytic activity">
    <reaction evidence="7">
        <text>Endonucleolytic cleavage of RNA, removing 5'-extranucleotides from tRNA precursor.</text>
        <dbReference type="EC" id="3.1.26.5"/>
    </reaction>
</comment>
<dbReference type="PANTHER" id="PTHR33992">
    <property type="entry name" value="RIBONUCLEASE P PROTEIN COMPONENT"/>
    <property type="match status" value="1"/>
</dbReference>
<evidence type="ECO:0000256" key="1">
    <source>
        <dbReference type="ARBA" id="ARBA00002663"/>
    </source>
</evidence>
<dbReference type="GO" id="GO:0042781">
    <property type="term" value="F:3'-tRNA processing endoribonuclease activity"/>
    <property type="evidence" value="ECO:0007669"/>
    <property type="project" value="TreeGrafter"/>
</dbReference>
<dbReference type="SUPFAM" id="SSF54211">
    <property type="entry name" value="Ribosomal protein S5 domain 2-like"/>
    <property type="match status" value="1"/>
</dbReference>
<keyword evidence="4 7" id="KW-0255">Endonuclease</keyword>
<evidence type="ECO:0000256" key="5">
    <source>
        <dbReference type="ARBA" id="ARBA00022801"/>
    </source>
</evidence>
<sequence length="111" mass="12131">MRRVPAGPVFASIFKKGSRSKDALLLVCAAPNNQAHARLGVNVARKVASKAVARNRIKRQVRETFRLHQHDVPNYDVVVIAQIGAGAADNAALRGSLREHLKKIAQKCKKS</sequence>
<accession>A0A1F6TAE3</accession>
<comment type="subunit">
    <text evidence="7">Consists of a catalytic RNA component (M1 or rnpB) and a protein subunit.</text>
</comment>
<dbReference type="NCBIfam" id="TIGR00188">
    <property type="entry name" value="rnpA"/>
    <property type="match status" value="1"/>
</dbReference>
<evidence type="ECO:0000256" key="4">
    <source>
        <dbReference type="ARBA" id="ARBA00022759"/>
    </source>
</evidence>
<dbReference type="EC" id="3.1.26.5" evidence="7 8"/>
<dbReference type="GO" id="GO:0000049">
    <property type="term" value="F:tRNA binding"/>
    <property type="evidence" value="ECO:0007669"/>
    <property type="project" value="UniProtKB-UniRule"/>
</dbReference>
<evidence type="ECO:0000256" key="2">
    <source>
        <dbReference type="ARBA" id="ARBA00022694"/>
    </source>
</evidence>
<dbReference type="Proteomes" id="UP000177925">
    <property type="component" value="Unassembled WGS sequence"/>
</dbReference>
<keyword evidence="6 7" id="KW-0694">RNA-binding</keyword>
<comment type="function">
    <text evidence="1 7">RNaseP catalyzes the removal of the 5'-leader sequence from pre-tRNA to produce the mature 5'-terminus. It can also cleave other RNA substrates such as 4.5S RNA. The protein component plays an auxiliary but essential role in vivo by binding to the 5'-leader sequence and broadening the substrate specificity of the ribozyme.</text>
</comment>
<dbReference type="Gene3D" id="3.30.230.10">
    <property type="match status" value="1"/>
</dbReference>